<dbReference type="Proteomes" id="UP000027178">
    <property type="component" value="Unassembled WGS sequence"/>
</dbReference>
<proteinExistence type="predicted"/>
<feature type="transmembrane region" description="Helical" evidence="2">
    <location>
        <begin position="420"/>
        <end position="437"/>
    </location>
</feature>
<feature type="transmembrane region" description="Helical" evidence="2">
    <location>
        <begin position="283"/>
        <end position="307"/>
    </location>
</feature>
<feature type="transmembrane region" description="Helical" evidence="2">
    <location>
        <begin position="256"/>
        <end position="276"/>
    </location>
</feature>
<accession>A0A066YXN1</accession>
<gene>
    <name evidence="3" type="ORF">KCH_35840</name>
</gene>
<evidence type="ECO:0000256" key="1">
    <source>
        <dbReference type="SAM" id="MobiDB-lite"/>
    </source>
</evidence>
<name>A0A066YXN1_9ACTN</name>
<dbReference type="PATRIC" id="fig|1348663.4.peg.3448"/>
<comment type="caution">
    <text evidence="3">The sequence shown here is derived from an EMBL/GenBank/DDBJ whole genome shotgun (WGS) entry which is preliminary data.</text>
</comment>
<feature type="transmembrane region" description="Helical" evidence="2">
    <location>
        <begin position="396"/>
        <end position="414"/>
    </location>
</feature>
<feature type="transmembrane region" description="Helical" evidence="2">
    <location>
        <begin position="333"/>
        <end position="353"/>
    </location>
</feature>
<keyword evidence="2" id="KW-0812">Transmembrane</keyword>
<keyword evidence="2" id="KW-1133">Transmembrane helix</keyword>
<sequence>MAARPVLVSAGEHLTDDHFLAVAMTDETPNERELAALRARVATLETRPPRGRHRARSFFAAVLIVLAAILTPLAVVASWSRSQVTDTDRFVSTLAPLGSDPAVQGAVAHRVTDAVMKQLPISDLLNEVAPADRPVLDAALGKLGPALTDGLTGFVHDQTLRLVQSDAFAGIWETVLRDAHAAFTKVLTGQGGGAVQVKGDTVTLDLAPVIARVKDRLVANGLGLAAKIPDVHTDFVLVQSEAVKKAQTGLRLLDLAGFWVPVLAVACAVGGILLAVRHRRATVWAALGMAFAAGLLGIGLSVFRALYLDKLPADVDQAAAMAVYDTLVRYLRAAVRMLLALGIVIALAAWLTGPGRRAGWVRQLWQAGLGAVRRAAEGLGMRLGPVGRFVHRRKAWLGWGAVAVAAVVLLTWGYPTAPVVLWIAVVLLAALAVLEFLDTPADEHPSEGRPADPPPSGEGRKAAPA</sequence>
<keyword evidence="2" id="KW-0472">Membrane</keyword>
<dbReference type="AlphaFoldDB" id="A0A066YXN1"/>
<keyword evidence="4" id="KW-1185">Reference proteome</keyword>
<reference evidence="3 4" key="1">
    <citation type="submission" date="2014-05" db="EMBL/GenBank/DDBJ databases">
        <title>Draft Genome Sequence of Kitasatospora cheerisanensis KCTC 2395.</title>
        <authorList>
            <person name="Nam D.H."/>
        </authorList>
    </citation>
    <scope>NUCLEOTIDE SEQUENCE [LARGE SCALE GENOMIC DNA]</scope>
    <source>
        <strain evidence="3 4">KCTC 2395</strain>
    </source>
</reference>
<feature type="region of interest" description="Disordered" evidence="1">
    <location>
        <begin position="440"/>
        <end position="465"/>
    </location>
</feature>
<evidence type="ECO:0000256" key="2">
    <source>
        <dbReference type="SAM" id="Phobius"/>
    </source>
</evidence>
<organism evidence="3 4">
    <name type="scientific">Kitasatospora cheerisanensis KCTC 2395</name>
    <dbReference type="NCBI Taxonomy" id="1348663"/>
    <lineage>
        <taxon>Bacteria</taxon>
        <taxon>Bacillati</taxon>
        <taxon>Actinomycetota</taxon>
        <taxon>Actinomycetes</taxon>
        <taxon>Kitasatosporales</taxon>
        <taxon>Streptomycetaceae</taxon>
        <taxon>Kitasatospora</taxon>
    </lineage>
</organism>
<evidence type="ECO:0000313" key="3">
    <source>
        <dbReference type="EMBL" id="KDN84719.1"/>
    </source>
</evidence>
<dbReference type="HOGENOM" id="CLU_047940_0_0_11"/>
<feature type="compositionally biased region" description="Basic and acidic residues" evidence="1">
    <location>
        <begin position="441"/>
        <end position="450"/>
    </location>
</feature>
<dbReference type="EMBL" id="JNBY01000091">
    <property type="protein sequence ID" value="KDN84719.1"/>
    <property type="molecule type" value="Genomic_DNA"/>
</dbReference>
<dbReference type="eggNOG" id="ENOG502ZB54">
    <property type="taxonomic scope" value="Bacteria"/>
</dbReference>
<feature type="transmembrane region" description="Helical" evidence="2">
    <location>
        <begin position="57"/>
        <end position="79"/>
    </location>
</feature>
<evidence type="ECO:0000313" key="4">
    <source>
        <dbReference type="Proteomes" id="UP000027178"/>
    </source>
</evidence>
<protein>
    <submittedName>
        <fullName evidence="3">Membrane protein</fullName>
    </submittedName>
</protein>